<organism evidence="3 4">
    <name type="scientific">Clonostachys rhizophaga</name>
    <dbReference type="NCBI Taxonomy" id="160324"/>
    <lineage>
        <taxon>Eukaryota</taxon>
        <taxon>Fungi</taxon>
        <taxon>Dikarya</taxon>
        <taxon>Ascomycota</taxon>
        <taxon>Pezizomycotina</taxon>
        <taxon>Sordariomycetes</taxon>
        <taxon>Hypocreomycetidae</taxon>
        <taxon>Hypocreales</taxon>
        <taxon>Bionectriaceae</taxon>
        <taxon>Clonostachys</taxon>
    </lineage>
</organism>
<dbReference type="CDD" id="cd00593">
    <property type="entry name" value="RIBOc"/>
    <property type="match status" value="1"/>
</dbReference>
<protein>
    <recommendedName>
        <fullName evidence="2">RNase III domain-containing protein</fullName>
    </recommendedName>
</protein>
<evidence type="ECO:0000259" key="2">
    <source>
        <dbReference type="PROSITE" id="PS50142"/>
    </source>
</evidence>
<evidence type="ECO:0000313" key="4">
    <source>
        <dbReference type="Proteomes" id="UP000696573"/>
    </source>
</evidence>
<dbReference type="PROSITE" id="PS50142">
    <property type="entry name" value="RNASE_3_2"/>
    <property type="match status" value="1"/>
</dbReference>
<dbReference type="InterPro" id="IPR036389">
    <property type="entry name" value="RNase_III_sf"/>
</dbReference>
<dbReference type="OrthoDB" id="67027at2759"/>
<keyword evidence="4" id="KW-1185">Reference proteome</keyword>
<dbReference type="AlphaFoldDB" id="A0A9N9V831"/>
<accession>A0A9N9V831</accession>
<evidence type="ECO:0000313" key="3">
    <source>
        <dbReference type="EMBL" id="CAH0018686.1"/>
    </source>
</evidence>
<feature type="region of interest" description="Disordered" evidence="1">
    <location>
        <begin position="154"/>
        <end position="177"/>
    </location>
</feature>
<comment type="caution">
    <text evidence="3">The sequence shown here is derived from an EMBL/GenBank/DDBJ whole genome shotgun (WGS) entry which is preliminary data.</text>
</comment>
<dbReference type="EMBL" id="CABFNQ020000540">
    <property type="protein sequence ID" value="CAH0018686.1"/>
    <property type="molecule type" value="Genomic_DNA"/>
</dbReference>
<gene>
    <name evidence="3" type="ORF">CRHIZ90672A_00018895</name>
</gene>
<dbReference type="Proteomes" id="UP000696573">
    <property type="component" value="Unassembled WGS sequence"/>
</dbReference>
<sequence>MRGQQVMERIIQRKFRNPKLLEEALIAAGADVEPPKNNKKRQGNKRLALIGDAVLRLTLVDDGILLGKTTGQCQSICSAEASNAALFQIEEQHHLAPFIQTSPAQKGHVSPITGATTVEALVGAVWLDCGRNYAHVHEIIHGLGVGESLLNDRNHTYGPQVPHEEQSRVEAGSHALT</sequence>
<dbReference type="SMART" id="SM00535">
    <property type="entry name" value="RIBOc"/>
    <property type="match status" value="1"/>
</dbReference>
<dbReference type="GO" id="GO:0004525">
    <property type="term" value="F:ribonuclease III activity"/>
    <property type="evidence" value="ECO:0007669"/>
    <property type="project" value="InterPro"/>
</dbReference>
<name>A0A9N9V831_9HYPO</name>
<dbReference type="Pfam" id="PF00636">
    <property type="entry name" value="Ribonuclease_3"/>
    <property type="match status" value="1"/>
</dbReference>
<feature type="domain" description="RNase III" evidence="2">
    <location>
        <begin position="4"/>
        <end position="130"/>
    </location>
</feature>
<proteinExistence type="predicted"/>
<dbReference type="Gene3D" id="1.10.1520.10">
    <property type="entry name" value="Ribonuclease III domain"/>
    <property type="match status" value="1"/>
</dbReference>
<evidence type="ECO:0000256" key="1">
    <source>
        <dbReference type="SAM" id="MobiDB-lite"/>
    </source>
</evidence>
<reference evidence="3" key="1">
    <citation type="submission" date="2021-10" db="EMBL/GenBank/DDBJ databases">
        <authorList>
            <person name="Piombo E."/>
        </authorList>
    </citation>
    <scope>NUCLEOTIDE SEQUENCE</scope>
</reference>
<dbReference type="GO" id="GO:0006396">
    <property type="term" value="P:RNA processing"/>
    <property type="evidence" value="ECO:0007669"/>
    <property type="project" value="InterPro"/>
</dbReference>
<dbReference type="SUPFAM" id="SSF69065">
    <property type="entry name" value="RNase III domain-like"/>
    <property type="match status" value="1"/>
</dbReference>
<dbReference type="InterPro" id="IPR000999">
    <property type="entry name" value="RNase_III_dom"/>
</dbReference>